<dbReference type="InterPro" id="IPR010718">
    <property type="entry name" value="DUF1294"/>
</dbReference>
<gene>
    <name evidence="2" type="ORF">DW070_02090</name>
</gene>
<keyword evidence="1" id="KW-0812">Transmembrane</keyword>
<evidence type="ECO:0000313" key="3">
    <source>
        <dbReference type="Proteomes" id="UP000260773"/>
    </source>
</evidence>
<feature type="transmembrane region" description="Helical" evidence="1">
    <location>
        <begin position="94"/>
        <end position="114"/>
    </location>
</feature>
<protein>
    <submittedName>
        <fullName evidence="2">DUF1294 domain-containing protein</fullName>
    </submittedName>
</protein>
<evidence type="ECO:0000313" key="2">
    <source>
        <dbReference type="EMBL" id="RGB82011.1"/>
    </source>
</evidence>
<reference evidence="2 3" key="1">
    <citation type="submission" date="2018-08" db="EMBL/GenBank/DDBJ databases">
        <title>A genome reference for cultivated species of the human gut microbiota.</title>
        <authorList>
            <person name="Zou Y."/>
            <person name="Xue W."/>
            <person name="Luo G."/>
        </authorList>
    </citation>
    <scope>NUCLEOTIDE SEQUENCE [LARGE SCALE GENOMIC DNA]</scope>
    <source>
        <strain evidence="2 3">AF45-17</strain>
    </source>
</reference>
<keyword evidence="1" id="KW-1133">Transmembrane helix</keyword>
<dbReference type="AlphaFoldDB" id="A0A3E2TU53"/>
<comment type="caution">
    <text evidence="2">The sequence shown here is derived from an EMBL/GenBank/DDBJ whole genome shotgun (WGS) entry which is preliminary data.</text>
</comment>
<feature type="transmembrane region" description="Helical" evidence="1">
    <location>
        <begin position="63"/>
        <end position="88"/>
    </location>
</feature>
<accession>A0A3E2TU53</accession>
<proteinExistence type="predicted"/>
<dbReference type="Proteomes" id="UP000260773">
    <property type="component" value="Unassembled WGS sequence"/>
</dbReference>
<name>A0A3E2TU53_9FIRM</name>
<evidence type="ECO:0000256" key="1">
    <source>
        <dbReference type="SAM" id="Phobius"/>
    </source>
</evidence>
<feature type="transmembrane region" description="Helical" evidence="1">
    <location>
        <begin position="33"/>
        <end position="51"/>
    </location>
</feature>
<keyword evidence="1" id="KW-0472">Membrane</keyword>
<sequence length="119" mass="13515">MLVIQAILLLIVKGYHGDQIHIDFWDYLMKHRILLIYLAVVNILTIIVFGVDKMHAKSNRQRVRIVTLLGLAFIGGSVGALIGMYGFHHKTKKAYFTVGVPLILLMQVVILFYVMNMGM</sequence>
<organism evidence="2 3">
    <name type="scientific">Coprococcus catus</name>
    <dbReference type="NCBI Taxonomy" id="116085"/>
    <lineage>
        <taxon>Bacteria</taxon>
        <taxon>Bacillati</taxon>
        <taxon>Bacillota</taxon>
        <taxon>Clostridia</taxon>
        <taxon>Lachnospirales</taxon>
        <taxon>Lachnospiraceae</taxon>
        <taxon>Coprococcus</taxon>
    </lineage>
</organism>
<dbReference type="Pfam" id="PF06961">
    <property type="entry name" value="DUF1294"/>
    <property type="match status" value="1"/>
</dbReference>
<dbReference type="EMBL" id="QVEP01000003">
    <property type="protein sequence ID" value="RGB82011.1"/>
    <property type="molecule type" value="Genomic_DNA"/>
</dbReference>